<dbReference type="InterPro" id="IPR021796">
    <property type="entry name" value="Tll0287-like_dom"/>
</dbReference>
<dbReference type="InterPro" id="IPR004358">
    <property type="entry name" value="Sig_transdc_His_kin-like_C"/>
</dbReference>
<dbReference type="InterPro" id="IPR003661">
    <property type="entry name" value="HisK_dim/P_dom"/>
</dbReference>
<dbReference type="InterPro" id="IPR003594">
    <property type="entry name" value="HATPase_dom"/>
</dbReference>
<reference evidence="10" key="1">
    <citation type="submission" date="2022-06" db="EMBL/GenBank/DDBJ databases">
        <title>Sneathiella actinostolidae sp. nov., isolated from a sea anemonein the Western Pacific Ocean.</title>
        <authorList>
            <person name="Wei M.J."/>
        </authorList>
    </citation>
    <scope>NUCLEOTIDE SEQUENCE</scope>
    <source>
        <strain evidence="10">PHK-P5</strain>
    </source>
</reference>
<evidence type="ECO:0000256" key="4">
    <source>
        <dbReference type="ARBA" id="ARBA00022679"/>
    </source>
</evidence>
<keyword evidence="8" id="KW-1133">Transmembrane helix</keyword>
<evidence type="ECO:0000256" key="1">
    <source>
        <dbReference type="ARBA" id="ARBA00000085"/>
    </source>
</evidence>
<dbReference type="PANTHER" id="PTHR43711:SF26">
    <property type="entry name" value="SENSOR HISTIDINE KINASE RCSC"/>
    <property type="match status" value="1"/>
</dbReference>
<proteinExistence type="predicted"/>
<evidence type="ECO:0000256" key="6">
    <source>
        <dbReference type="ARBA" id="ARBA00023012"/>
    </source>
</evidence>
<name>A0ABY4W5F3_9PROT</name>
<evidence type="ECO:0000256" key="8">
    <source>
        <dbReference type="SAM" id="Phobius"/>
    </source>
</evidence>
<keyword evidence="4" id="KW-0808">Transferase</keyword>
<keyword evidence="10" id="KW-0547">Nucleotide-binding</keyword>
<evidence type="ECO:0000256" key="5">
    <source>
        <dbReference type="ARBA" id="ARBA00022777"/>
    </source>
</evidence>
<feature type="coiled-coil region" evidence="7">
    <location>
        <begin position="213"/>
        <end position="253"/>
    </location>
</feature>
<keyword evidence="10" id="KW-0067">ATP-binding</keyword>
<dbReference type="RefSeq" id="WP_251935598.1">
    <property type="nucleotide sequence ID" value="NZ_CP098747.1"/>
</dbReference>
<dbReference type="InterPro" id="IPR036890">
    <property type="entry name" value="HATPase_C_sf"/>
</dbReference>
<keyword evidence="8" id="KW-0472">Membrane</keyword>
<accession>A0ABY4W5F3</accession>
<dbReference type="SMART" id="SM00388">
    <property type="entry name" value="HisKA"/>
    <property type="match status" value="1"/>
</dbReference>
<evidence type="ECO:0000256" key="3">
    <source>
        <dbReference type="ARBA" id="ARBA00022553"/>
    </source>
</evidence>
<dbReference type="SUPFAM" id="SSF55874">
    <property type="entry name" value="ATPase domain of HSP90 chaperone/DNA topoisomerase II/histidine kinase"/>
    <property type="match status" value="1"/>
</dbReference>
<comment type="catalytic activity">
    <reaction evidence="1">
        <text>ATP + protein L-histidine = ADP + protein N-phospho-L-histidine.</text>
        <dbReference type="EC" id="2.7.13.3"/>
    </reaction>
</comment>
<protein>
    <recommendedName>
        <fullName evidence="2">histidine kinase</fullName>
        <ecNumber evidence="2">2.7.13.3</ecNumber>
    </recommendedName>
</protein>
<feature type="transmembrane region" description="Helical" evidence="8">
    <location>
        <begin position="7"/>
        <end position="28"/>
    </location>
</feature>
<dbReference type="Gene3D" id="1.10.287.130">
    <property type="match status" value="1"/>
</dbReference>
<dbReference type="EMBL" id="CP098747">
    <property type="protein sequence ID" value="USG62054.1"/>
    <property type="molecule type" value="Genomic_DNA"/>
</dbReference>
<dbReference type="Gene3D" id="3.30.565.10">
    <property type="entry name" value="Histidine kinase-like ATPase, C-terminal domain"/>
    <property type="match status" value="1"/>
</dbReference>
<dbReference type="InterPro" id="IPR050736">
    <property type="entry name" value="Sensor_HK_Regulatory"/>
</dbReference>
<dbReference type="Pfam" id="PF02518">
    <property type="entry name" value="HATPase_c"/>
    <property type="match status" value="1"/>
</dbReference>
<gene>
    <name evidence="10" type="ORF">NBZ79_03575</name>
</gene>
<dbReference type="InterPro" id="IPR036097">
    <property type="entry name" value="HisK_dim/P_sf"/>
</dbReference>
<dbReference type="PANTHER" id="PTHR43711">
    <property type="entry name" value="TWO-COMPONENT HISTIDINE KINASE"/>
    <property type="match status" value="1"/>
</dbReference>
<keyword evidence="7" id="KW-0175">Coiled coil</keyword>
<evidence type="ECO:0000313" key="10">
    <source>
        <dbReference type="EMBL" id="USG62054.1"/>
    </source>
</evidence>
<keyword evidence="11" id="KW-1185">Reference proteome</keyword>
<organism evidence="10 11">
    <name type="scientific">Sneathiella marina</name>
    <dbReference type="NCBI Taxonomy" id="2950108"/>
    <lineage>
        <taxon>Bacteria</taxon>
        <taxon>Pseudomonadati</taxon>
        <taxon>Pseudomonadota</taxon>
        <taxon>Alphaproteobacteria</taxon>
        <taxon>Sneathiellales</taxon>
        <taxon>Sneathiellaceae</taxon>
        <taxon>Sneathiella</taxon>
    </lineage>
</organism>
<dbReference type="GO" id="GO:0005524">
    <property type="term" value="F:ATP binding"/>
    <property type="evidence" value="ECO:0007669"/>
    <property type="project" value="UniProtKB-KW"/>
</dbReference>
<keyword evidence="5" id="KW-0418">Kinase</keyword>
<evidence type="ECO:0000256" key="2">
    <source>
        <dbReference type="ARBA" id="ARBA00012438"/>
    </source>
</evidence>
<keyword evidence="6" id="KW-0902">Two-component regulatory system</keyword>
<evidence type="ECO:0000259" key="9">
    <source>
        <dbReference type="PROSITE" id="PS50109"/>
    </source>
</evidence>
<dbReference type="Proteomes" id="UP001056291">
    <property type="component" value="Chromosome"/>
</dbReference>
<sequence length="503" mass="55964">MRLSQKALFLTLLILAAIVGAVVSFYYYQYGKSSYVERKTEEKGTVLQLITAFVSTYGEHRIQNENYPMPVPAEFRAVALNSFNNARQRQDTVQVEMIGIPGLEIANSAKDDHSKKIVQQMAVENSLPIWSGFLRSDGPKIFRTIKPVFADKNSCVTCHNSIQKGTKTWKLGDLIGAYVLDVSAANFFADLRRESLILGIISFLLTTTFGVVLLSFQARIAKAREQVEREIERQKYEERARHAAEAAERAKSAFLANMSHELRTPLNAVIGFSEIFMDEILGKLGNPKYREYAADINEAGKHLLALINDILDLSKVESGSEKLEEDKIEVVEIIRSAVKLVEHRAGQDVVKIKLKLQDPLLALWADERRLKQILVNILSNAIKFTDAGGEVTLSVSCQGNRGYVFQITDTGIGIQSKDIPTVLSRFGQVNGEKNRKNQGTGLGLSLTKALVEQHGGVLDLQSEVNIGTTVTVQFPAERTVSQGWSINRSDEFDTLPSFVQQAR</sequence>
<keyword evidence="8" id="KW-0812">Transmembrane</keyword>
<dbReference type="SUPFAM" id="SSF47384">
    <property type="entry name" value="Homodimeric domain of signal transducing histidine kinase"/>
    <property type="match status" value="1"/>
</dbReference>
<feature type="transmembrane region" description="Helical" evidence="8">
    <location>
        <begin position="196"/>
        <end position="216"/>
    </location>
</feature>
<dbReference type="Pfam" id="PF11845">
    <property type="entry name" value="Tll0287-like"/>
    <property type="match status" value="1"/>
</dbReference>
<feature type="domain" description="Histidine kinase" evidence="9">
    <location>
        <begin position="257"/>
        <end position="478"/>
    </location>
</feature>
<dbReference type="InterPro" id="IPR005467">
    <property type="entry name" value="His_kinase_dom"/>
</dbReference>
<dbReference type="PRINTS" id="PR00344">
    <property type="entry name" value="BCTRLSENSOR"/>
</dbReference>
<dbReference type="EC" id="2.7.13.3" evidence="2"/>
<dbReference type="Pfam" id="PF00512">
    <property type="entry name" value="HisKA"/>
    <property type="match status" value="1"/>
</dbReference>
<dbReference type="PROSITE" id="PS50109">
    <property type="entry name" value="HIS_KIN"/>
    <property type="match status" value="1"/>
</dbReference>
<evidence type="ECO:0000313" key="11">
    <source>
        <dbReference type="Proteomes" id="UP001056291"/>
    </source>
</evidence>
<dbReference type="SMART" id="SM00387">
    <property type="entry name" value="HATPase_c"/>
    <property type="match status" value="1"/>
</dbReference>
<dbReference type="CDD" id="cd00082">
    <property type="entry name" value="HisKA"/>
    <property type="match status" value="1"/>
</dbReference>
<evidence type="ECO:0000256" key="7">
    <source>
        <dbReference type="SAM" id="Coils"/>
    </source>
</evidence>
<keyword evidence="3" id="KW-0597">Phosphoprotein</keyword>